<feature type="non-terminal residue" evidence="2">
    <location>
        <position position="1"/>
    </location>
</feature>
<evidence type="ECO:0000256" key="1">
    <source>
        <dbReference type="SAM" id="Phobius"/>
    </source>
</evidence>
<protein>
    <recommendedName>
        <fullName evidence="4">PGG domain-containing protein</fullName>
    </recommendedName>
</protein>
<keyword evidence="1" id="KW-1133">Transmembrane helix</keyword>
<organism evidence="2 3">
    <name type="scientific">Dunaliella salina</name>
    <name type="common">Green alga</name>
    <name type="synonym">Protococcus salinus</name>
    <dbReference type="NCBI Taxonomy" id="3046"/>
    <lineage>
        <taxon>Eukaryota</taxon>
        <taxon>Viridiplantae</taxon>
        <taxon>Chlorophyta</taxon>
        <taxon>core chlorophytes</taxon>
        <taxon>Chlorophyceae</taxon>
        <taxon>CS clade</taxon>
        <taxon>Chlamydomonadales</taxon>
        <taxon>Dunaliellaceae</taxon>
        <taxon>Dunaliella</taxon>
    </lineage>
</organism>
<proteinExistence type="predicted"/>
<keyword evidence="1" id="KW-0812">Transmembrane</keyword>
<feature type="transmembrane region" description="Helical" evidence="1">
    <location>
        <begin position="29"/>
        <end position="50"/>
    </location>
</feature>
<name>A0ABQ7G8F8_DUNSA</name>
<gene>
    <name evidence="2" type="ORF">DUNSADRAFT_13936</name>
</gene>
<dbReference type="EMBL" id="MU069998">
    <property type="protein sequence ID" value="KAF5830876.1"/>
    <property type="molecule type" value="Genomic_DNA"/>
</dbReference>
<dbReference type="Proteomes" id="UP000815325">
    <property type="component" value="Unassembled WGS sequence"/>
</dbReference>
<accession>A0ABQ7G8F8</accession>
<sequence length="159" mass="17357">FSLPAIYHPPITPQLMGSPLGTAFQVCNGAYGATSIFVVALSTIFLARTGELCSDDHAKDFIVLASPYHQTLVLLFVCSNFLLTAAVISITWLNASRAVALFITCAWGLTASTVTLFYANILWRNHKLLKQHVGVVNMQRATFVDRLKSSNGRIKPVCV</sequence>
<evidence type="ECO:0008006" key="4">
    <source>
        <dbReference type="Google" id="ProtNLM"/>
    </source>
</evidence>
<keyword evidence="1" id="KW-0472">Membrane</keyword>
<evidence type="ECO:0000313" key="3">
    <source>
        <dbReference type="Proteomes" id="UP000815325"/>
    </source>
</evidence>
<keyword evidence="3" id="KW-1185">Reference proteome</keyword>
<reference evidence="2" key="1">
    <citation type="submission" date="2017-08" db="EMBL/GenBank/DDBJ databases">
        <authorList>
            <person name="Polle J.E."/>
            <person name="Barry K."/>
            <person name="Cushman J."/>
            <person name="Schmutz J."/>
            <person name="Tran D."/>
            <person name="Hathwaick L.T."/>
            <person name="Yim W.C."/>
            <person name="Jenkins J."/>
            <person name="Mckie-Krisberg Z.M."/>
            <person name="Prochnik S."/>
            <person name="Lindquist E."/>
            <person name="Dockter R.B."/>
            <person name="Adam C."/>
            <person name="Molina H."/>
            <person name="Bunkerborg J."/>
            <person name="Jin E."/>
            <person name="Buchheim M."/>
            <person name="Magnuson J."/>
        </authorList>
    </citation>
    <scope>NUCLEOTIDE SEQUENCE</scope>
    <source>
        <strain evidence="2">CCAP 19/18</strain>
    </source>
</reference>
<comment type="caution">
    <text evidence="2">The sequence shown here is derived from an EMBL/GenBank/DDBJ whole genome shotgun (WGS) entry which is preliminary data.</text>
</comment>
<evidence type="ECO:0000313" key="2">
    <source>
        <dbReference type="EMBL" id="KAF5830876.1"/>
    </source>
</evidence>
<feature type="transmembrane region" description="Helical" evidence="1">
    <location>
        <begin position="71"/>
        <end position="93"/>
    </location>
</feature>
<feature type="transmembrane region" description="Helical" evidence="1">
    <location>
        <begin position="99"/>
        <end position="123"/>
    </location>
</feature>